<evidence type="ECO:0000313" key="3">
    <source>
        <dbReference type="Proteomes" id="UP000054018"/>
    </source>
</evidence>
<feature type="region of interest" description="Disordered" evidence="1">
    <location>
        <begin position="1"/>
        <end position="43"/>
    </location>
</feature>
<name>A0A0C9Y3T8_9AGAM</name>
<reference evidence="3" key="2">
    <citation type="submission" date="2015-01" db="EMBL/GenBank/DDBJ databases">
        <title>Evolutionary Origins and Diversification of the Mycorrhizal Mutualists.</title>
        <authorList>
            <consortium name="DOE Joint Genome Institute"/>
            <consortium name="Mycorrhizal Genomics Consortium"/>
            <person name="Kohler A."/>
            <person name="Kuo A."/>
            <person name="Nagy L.G."/>
            <person name="Floudas D."/>
            <person name="Copeland A."/>
            <person name="Barry K.W."/>
            <person name="Cichocki N."/>
            <person name="Veneault-Fourrey C."/>
            <person name="LaButti K."/>
            <person name="Lindquist E.A."/>
            <person name="Lipzen A."/>
            <person name="Lundell T."/>
            <person name="Morin E."/>
            <person name="Murat C."/>
            <person name="Riley R."/>
            <person name="Ohm R."/>
            <person name="Sun H."/>
            <person name="Tunlid A."/>
            <person name="Henrissat B."/>
            <person name="Grigoriev I.V."/>
            <person name="Hibbett D.S."/>
            <person name="Martin F."/>
        </authorList>
    </citation>
    <scope>NUCLEOTIDE SEQUENCE [LARGE SCALE GENOMIC DNA]</scope>
    <source>
        <strain evidence="3">441</strain>
    </source>
</reference>
<sequence>MSQRPRRSNANLHPGRIVLDSQIQRRTSEQKHANDEALQQTKDAELADAQKAYGRVGAMESAMAARQAQDGTRSEKAVRPKPRPQSADQSKGDVEAETKLGTAKEINNEHSDIGPKAREKTILKLRSAIEQARKQVGAETESGTAKSIEHEQPVTGRRPLRREKTMLSLRGATEESCKMHSTATPSAHSQAMGKNAINTHDEKSGIEGRVKNWNEIVLSATAAKTPLSETPKRQWGLSDLDPPTPSEGQDYEEREVRSQSTSPIAGDQTAVIVDNKYSDVETAYMFDTQCVDTPTPAAINLKRKRDDSAGDDSEHTSEVGTAIDEENEEGVGIARAHRATSKTFVRAIDVDEPHGPPKEIGLKHYSICHRVQKSRSSITPSVASDSVPTSDFPESETTRTSSSGSRFTNSDLPPLFLKGRNWAKIFLPTLLLWVGDQPNIWSIPEDNIVHALREIIKVVYPTFVALDDVCPNTPIFSVASQRLSGWRHSLGSIAIALLDCYFASDPNTDVEQTCEALLRKRAFAYEDLDSSNLDKAFHGAFILQLLANAHLRSCAGSVDVPALHLSPKQYRARGAIALCVTALERAIKLTKSKSVSVEATDKSQGSVNLLKGNRKHKSGRRPANVEHTFSEQNWGSATSSYFQSVANRESHVLQGIVRMAYAILQDDSDRNSSVDDQIEESLEGDIDARAEEFYLTATRHLLHERKHTFFFAISLDSFQTMLPVIFPMSQNMPNYWHK</sequence>
<feature type="region of interest" description="Disordered" evidence="1">
    <location>
        <begin position="58"/>
        <end position="114"/>
    </location>
</feature>
<dbReference type="EMBL" id="KN834161">
    <property type="protein sequence ID" value="KIK11761.1"/>
    <property type="molecule type" value="Genomic_DNA"/>
</dbReference>
<dbReference type="AlphaFoldDB" id="A0A0C9Y3T8"/>
<protein>
    <submittedName>
        <fullName evidence="2">Uncharacterized protein</fullName>
    </submittedName>
</protein>
<evidence type="ECO:0000313" key="2">
    <source>
        <dbReference type="EMBL" id="KIK11761.1"/>
    </source>
</evidence>
<accession>A0A0C9Y3T8</accession>
<dbReference type="Proteomes" id="UP000054018">
    <property type="component" value="Unassembled WGS sequence"/>
</dbReference>
<feature type="compositionally biased region" description="Basic and acidic residues" evidence="1">
    <location>
        <begin position="26"/>
        <end position="35"/>
    </location>
</feature>
<feature type="region of interest" description="Disordered" evidence="1">
    <location>
        <begin position="376"/>
        <end position="407"/>
    </location>
</feature>
<feature type="region of interest" description="Disordered" evidence="1">
    <location>
        <begin position="134"/>
        <end position="155"/>
    </location>
</feature>
<organism evidence="2 3">
    <name type="scientific">Pisolithus microcarpus 441</name>
    <dbReference type="NCBI Taxonomy" id="765257"/>
    <lineage>
        <taxon>Eukaryota</taxon>
        <taxon>Fungi</taxon>
        <taxon>Dikarya</taxon>
        <taxon>Basidiomycota</taxon>
        <taxon>Agaricomycotina</taxon>
        <taxon>Agaricomycetes</taxon>
        <taxon>Agaricomycetidae</taxon>
        <taxon>Boletales</taxon>
        <taxon>Sclerodermatineae</taxon>
        <taxon>Pisolithaceae</taxon>
        <taxon>Pisolithus</taxon>
    </lineage>
</organism>
<feature type="compositionally biased region" description="Low complexity" evidence="1">
    <location>
        <begin position="398"/>
        <end position="407"/>
    </location>
</feature>
<reference evidence="2 3" key="1">
    <citation type="submission" date="2014-04" db="EMBL/GenBank/DDBJ databases">
        <authorList>
            <consortium name="DOE Joint Genome Institute"/>
            <person name="Kuo A."/>
            <person name="Kohler A."/>
            <person name="Costa M.D."/>
            <person name="Nagy L.G."/>
            <person name="Floudas D."/>
            <person name="Copeland A."/>
            <person name="Barry K.W."/>
            <person name="Cichocki N."/>
            <person name="Veneault-Fourrey C."/>
            <person name="LaButti K."/>
            <person name="Lindquist E.A."/>
            <person name="Lipzen A."/>
            <person name="Lundell T."/>
            <person name="Morin E."/>
            <person name="Murat C."/>
            <person name="Sun H."/>
            <person name="Tunlid A."/>
            <person name="Henrissat B."/>
            <person name="Grigoriev I.V."/>
            <person name="Hibbett D.S."/>
            <person name="Martin F."/>
            <person name="Nordberg H.P."/>
            <person name="Cantor M.N."/>
            <person name="Hua S.X."/>
        </authorList>
    </citation>
    <scope>NUCLEOTIDE SEQUENCE [LARGE SCALE GENOMIC DNA]</scope>
    <source>
        <strain evidence="2 3">441</strain>
    </source>
</reference>
<dbReference type="OrthoDB" id="2664488at2759"/>
<gene>
    <name evidence="2" type="ORF">PISMIDRAFT_19251</name>
</gene>
<feature type="compositionally biased region" description="Polar residues" evidence="1">
    <location>
        <begin position="376"/>
        <end position="389"/>
    </location>
</feature>
<proteinExistence type="predicted"/>
<keyword evidence="3" id="KW-1185">Reference proteome</keyword>
<evidence type="ECO:0000256" key="1">
    <source>
        <dbReference type="SAM" id="MobiDB-lite"/>
    </source>
</evidence>
<feature type="region of interest" description="Disordered" evidence="1">
    <location>
        <begin position="302"/>
        <end position="327"/>
    </location>
</feature>
<feature type="region of interest" description="Disordered" evidence="1">
    <location>
        <begin position="224"/>
        <end position="267"/>
    </location>
</feature>
<dbReference type="HOGENOM" id="CLU_023634_1_0_1"/>
<feature type="compositionally biased region" description="Basic and acidic residues" evidence="1">
    <location>
        <begin position="304"/>
        <end position="317"/>
    </location>
</feature>